<name>A0A9P6KQ91_9PLEO</name>
<comment type="caution">
    <text evidence="1">The sequence shown here is derived from an EMBL/GenBank/DDBJ whole genome shotgun (WGS) entry which is preliminary data.</text>
</comment>
<accession>A0A9P6KQ91</accession>
<proteinExistence type="predicted"/>
<sequence length="247" mass="27467">MLMAVYECAHGMPKQVFVTLSTCVALFDLIKLSLRKPDREPCSEEVVSSLNAAIIMLDRMIPLSNMLEPLPLVRPSKQPSALALESGRALEYFYAVQLGVEAAETYDEVDAEVAHGILLSPTPPANPGRAIKAQGPPTFDSVAAKALMALQYSQRMAWDMVHVMIQKIQREEDLPSLPFAGVCCVIRAAIAVLETKRYTSDEEPRAEEVHGVLLVLSWFARRWSVGVQYLQRARELAFGYVVWHPTL</sequence>
<dbReference type="EMBL" id="WJXW01000007">
    <property type="protein sequence ID" value="KAF9734887.1"/>
    <property type="molecule type" value="Genomic_DNA"/>
</dbReference>
<protein>
    <submittedName>
        <fullName evidence="1">Uncharacterized protein</fullName>
    </submittedName>
</protein>
<evidence type="ECO:0000313" key="1">
    <source>
        <dbReference type="EMBL" id="KAF9734887.1"/>
    </source>
</evidence>
<reference evidence="1" key="1">
    <citation type="journal article" date="2020" name="Mol. Plant Microbe Interact.">
        <title>Genome Sequence of the Biocontrol Agent Coniothyrium minitans strain Conio (IMI 134523).</title>
        <authorList>
            <person name="Patel D."/>
            <person name="Shittu T.A."/>
            <person name="Baroncelli R."/>
            <person name="Muthumeenakshi S."/>
            <person name="Osborne T.H."/>
            <person name="Janganan T.K."/>
            <person name="Sreenivasaprasad S."/>
        </authorList>
    </citation>
    <scope>NUCLEOTIDE SEQUENCE</scope>
    <source>
        <strain evidence="1">Conio</strain>
    </source>
</reference>
<dbReference type="AlphaFoldDB" id="A0A9P6KQ91"/>
<keyword evidence="2" id="KW-1185">Reference proteome</keyword>
<gene>
    <name evidence="1" type="ORF">PMIN01_07790</name>
</gene>
<organism evidence="1 2">
    <name type="scientific">Paraphaeosphaeria minitans</name>
    <dbReference type="NCBI Taxonomy" id="565426"/>
    <lineage>
        <taxon>Eukaryota</taxon>
        <taxon>Fungi</taxon>
        <taxon>Dikarya</taxon>
        <taxon>Ascomycota</taxon>
        <taxon>Pezizomycotina</taxon>
        <taxon>Dothideomycetes</taxon>
        <taxon>Pleosporomycetidae</taxon>
        <taxon>Pleosporales</taxon>
        <taxon>Massarineae</taxon>
        <taxon>Didymosphaeriaceae</taxon>
        <taxon>Paraphaeosphaeria</taxon>
    </lineage>
</organism>
<dbReference type="Proteomes" id="UP000756921">
    <property type="component" value="Unassembled WGS sequence"/>
</dbReference>
<evidence type="ECO:0000313" key="2">
    <source>
        <dbReference type="Proteomes" id="UP000756921"/>
    </source>
</evidence>
<dbReference type="OrthoDB" id="3862662at2759"/>